<comment type="caution">
    <text evidence="2">The sequence shown here is derived from an EMBL/GenBank/DDBJ whole genome shotgun (WGS) entry which is preliminary data.</text>
</comment>
<evidence type="ECO:0000256" key="1">
    <source>
        <dbReference type="SAM" id="Phobius"/>
    </source>
</evidence>
<evidence type="ECO:0000313" key="2">
    <source>
        <dbReference type="EMBL" id="HJD41939.1"/>
    </source>
</evidence>
<feature type="transmembrane region" description="Helical" evidence="1">
    <location>
        <begin position="52"/>
        <end position="77"/>
    </location>
</feature>
<gene>
    <name evidence="2" type="ORF">H9910_02870</name>
</gene>
<organism evidence="2 3">
    <name type="scientific">Candidatus Mediterraneibacter quadrami</name>
    <dbReference type="NCBI Taxonomy" id="2838684"/>
    <lineage>
        <taxon>Bacteria</taxon>
        <taxon>Bacillati</taxon>
        <taxon>Bacillota</taxon>
        <taxon>Clostridia</taxon>
        <taxon>Lachnospirales</taxon>
        <taxon>Lachnospiraceae</taxon>
        <taxon>Mediterraneibacter</taxon>
    </lineage>
</organism>
<accession>A0A9D2RDE6</accession>
<feature type="transmembrane region" description="Helical" evidence="1">
    <location>
        <begin position="21"/>
        <end position="46"/>
    </location>
</feature>
<keyword evidence="1" id="KW-0472">Membrane</keyword>
<keyword evidence="1" id="KW-0812">Transmembrane</keyword>
<protein>
    <submittedName>
        <fullName evidence="2">Uncharacterized protein</fullName>
    </submittedName>
</protein>
<dbReference type="EMBL" id="DWUU01000021">
    <property type="protein sequence ID" value="HJD41939.1"/>
    <property type="molecule type" value="Genomic_DNA"/>
</dbReference>
<dbReference type="Proteomes" id="UP000823909">
    <property type="component" value="Unassembled WGS sequence"/>
</dbReference>
<name>A0A9D2RDE6_9FIRM</name>
<sequence>MYRGLWNFIRKYTDGSHAVALFLPIMIVGWTVAGVLAGMLVCTITGTSLVSALADLICAGGYAGLILGLFGGCLFLYRIEE</sequence>
<reference evidence="2" key="2">
    <citation type="submission" date="2021-04" db="EMBL/GenBank/DDBJ databases">
        <authorList>
            <person name="Gilroy R."/>
        </authorList>
    </citation>
    <scope>NUCLEOTIDE SEQUENCE</scope>
    <source>
        <strain evidence="2">ChiBcec15-3976</strain>
    </source>
</reference>
<evidence type="ECO:0000313" key="3">
    <source>
        <dbReference type="Proteomes" id="UP000823909"/>
    </source>
</evidence>
<keyword evidence="1" id="KW-1133">Transmembrane helix</keyword>
<proteinExistence type="predicted"/>
<reference evidence="2" key="1">
    <citation type="journal article" date="2021" name="PeerJ">
        <title>Extensive microbial diversity within the chicken gut microbiome revealed by metagenomics and culture.</title>
        <authorList>
            <person name="Gilroy R."/>
            <person name="Ravi A."/>
            <person name="Getino M."/>
            <person name="Pursley I."/>
            <person name="Horton D.L."/>
            <person name="Alikhan N.F."/>
            <person name="Baker D."/>
            <person name="Gharbi K."/>
            <person name="Hall N."/>
            <person name="Watson M."/>
            <person name="Adriaenssens E.M."/>
            <person name="Foster-Nyarko E."/>
            <person name="Jarju S."/>
            <person name="Secka A."/>
            <person name="Antonio M."/>
            <person name="Oren A."/>
            <person name="Chaudhuri R.R."/>
            <person name="La Ragione R."/>
            <person name="Hildebrand F."/>
            <person name="Pallen M.J."/>
        </authorList>
    </citation>
    <scope>NUCLEOTIDE SEQUENCE</scope>
    <source>
        <strain evidence="2">ChiBcec15-3976</strain>
    </source>
</reference>
<dbReference type="AlphaFoldDB" id="A0A9D2RDE6"/>